<dbReference type="AlphaFoldDB" id="A0A4R6Z7R2"/>
<keyword evidence="2 8" id="KW-0813">Transport</keyword>
<evidence type="ECO:0000313" key="13">
    <source>
        <dbReference type="EMBL" id="TDR47629.1"/>
    </source>
</evidence>
<evidence type="ECO:0000256" key="8">
    <source>
        <dbReference type="PROSITE-ProRule" id="PRU01360"/>
    </source>
</evidence>
<evidence type="ECO:0000259" key="11">
    <source>
        <dbReference type="Pfam" id="PF00593"/>
    </source>
</evidence>
<dbReference type="EMBL" id="SNZH01000002">
    <property type="protein sequence ID" value="TDR47629.1"/>
    <property type="molecule type" value="Genomic_DNA"/>
</dbReference>
<dbReference type="SUPFAM" id="SSF56935">
    <property type="entry name" value="Porins"/>
    <property type="match status" value="1"/>
</dbReference>
<comment type="caution">
    <text evidence="13">The sequence shown here is derived from an EMBL/GenBank/DDBJ whole genome shotgun (WGS) entry which is preliminary data.</text>
</comment>
<evidence type="ECO:0000256" key="7">
    <source>
        <dbReference type="ARBA" id="ARBA00023237"/>
    </source>
</evidence>
<evidence type="ECO:0000313" key="14">
    <source>
        <dbReference type="Proteomes" id="UP000295293"/>
    </source>
</evidence>
<keyword evidence="13" id="KW-0675">Receptor</keyword>
<feature type="signal peptide" evidence="10">
    <location>
        <begin position="1"/>
        <end position="23"/>
    </location>
</feature>
<evidence type="ECO:0000259" key="12">
    <source>
        <dbReference type="Pfam" id="PF07715"/>
    </source>
</evidence>
<comment type="similarity">
    <text evidence="8 9">Belongs to the TonB-dependent receptor family.</text>
</comment>
<evidence type="ECO:0000256" key="10">
    <source>
        <dbReference type="SAM" id="SignalP"/>
    </source>
</evidence>
<keyword evidence="4 8" id="KW-0812">Transmembrane</keyword>
<dbReference type="PROSITE" id="PS51257">
    <property type="entry name" value="PROKAR_LIPOPROTEIN"/>
    <property type="match status" value="1"/>
</dbReference>
<gene>
    <name evidence="13" type="ORF">DFR29_102289</name>
</gene>
<dbReference type="Gene3D" id="2.170.130.10">
    <property type="entry name" value="TonB-dependent receptor, plug domain"/>
    <property type="match status" value="1"/>
</dbReference>
<keyword evidence="6 8" id="KW-0472">Membrane</keyword>
<protein>
    <submittedName>
        <fullName evidence="13">Iron complex outermembrane receptor protein</fullName>
    </submittedName>
</protein>
<evidence type="ECO:0000256" key="9">
    <source>
        <dbReference type="RuleBase" id="RU003357"/>
    </source>
</evidence>
<reference evidence="13 14" key="1">
    <citation type="submission" date="2019-03" db="EMBL/GenBank/DDBJ databases">
        <title>Genomic Encyclopedia of Type Strains, Phase IV (KMG-IV): sequencing the most valuable type-strain genomes for metagenomic binning, comparative biology and taxonomic classification.</title>
        <authorList>
            <person name="Goeker M."/>
        </authorList>
    </citation>
    <scope>NUCLEOTIDE SEQUENCE [LARGE SCALE GENOMIC DNA]</scope>
    <source>
        <strain evidence="13 14">DSM 21667</strain>
    </source>
</reference>
<evidence type="ECO:0000256" key="1">
    <source>
        <dbReference type="ARBA" id="ARBA00004571"/>
    </source>
</evidence>
<dbReference type="RefSeq" id="WP_133817346.1">
    <property type="nucleotide sequence ID" value="NZ_SNZH01000002.1"/>
</dbReference>
<evidence type="ECO:0000256" key="6">
    <source>
        <dbReference type="ARBA" id="ARBA00023136"/>
    </source>
</evidence>
<keyword evidence="7 8" id="KW-0998">Cell outer membrane</keyword>
<keyword evidence="3 8" id="KW-1134">Transmembrane beta strand</keyword>
<accession>A0A4R6Z7R2</accession>
<dbReference type="PANTHER" id="PTHR47234:SF2">
    <property type="entry name" value="TONB-DEPENDENT RECEPTOR"/>
    <property type="match status" value="1"/>
</dbReference>
<feature type="chain" id="PRO_5020351284" evidence="10">
    <location>
        <begin position="24"/>
        <end position="955"/>
    </location>
</feature>
<evidence type="ECO:0000256" key="5">
    <source>
        <dbReference type="ARBA" id="ARBA00023077"/>
    </source>
</evidence>
<keyword evidence="5 9" id="KW-0798">TonB box</keyword>
<dbReference type="GO" id="GO:0009279">
    <property type="term" value="C:cell outer membrane"/>
    <property type="evidence" value="ECO:0007669"/>
    <property type="project" value="UniProtKB-SubCell"/>
</dbReference>
<evidence type="ECO:0000256" key="4">
    <source>
        <dbReference type="ARBA" id="ARBA00022692"/>
    </source>
</evidence>
<dbReference type="Proteomes" id="UP000295293">
    <property type="component" value="Unassembled WGS sequence"/>
</dbReference>
<sequence length="955" mass="104173">MANLGKAACTLSLLALACGQALAQQIKVDNEAIKLEKVEVVGSHLRRVDMETQHPVLVIEREALLKTGLSDIADILQTISSNGQSLNRNINNGGTGEARINLRSLGENRSLVLVDGHRLVSALDGGVDLTAIPLALVQRVEVLRDGASAIYGSDAIAGVVNIVTRRDYNGGEASAYFGENAYNDGQRRAYDLTWGKTGEGWSVAGGAAYSKDEATYARDRAISRVPYFGLPLQGTGSLTTGYSRLLPDSYEDYVRLIEGRGGTSPEDFRPIDPVTDSYNYTLQNYLQTPQERRALFAQARYDFSTRLGVHINVLHNERRSAQQLAEPVVSFNPFQDGPAGLISISPDNIYNPFGEAISVANRRFVEAGPRRLRQEVDTTRIDLGLDGLFALGSREFSWGLNYTATRADQRESVSPYADNSRLALALGPSFRDAAGVAHCGRPGAVIAGCVPLNLIGPPGSITPDMLAYVGIDAHNRKRSESRDLVLHAEGSVLDLPAGELGIAVGVERREEEGYNRPDAAIARGDANGTGVTYDATQGSYSVNEAFVELNLPLLKDLPLARQLDVSLASRYSDYSEFGGTTNSQFGLRWKPAEDVLVRGNIAQGFHAPSLLDLYSGSVDYIGLLQDPCSAEHSPSPSTLARCQAQGVPAGVQDSELVNITTGGNRQLQPERALSRSLGLVYSPQWLEGLEANIDWYRVQIRDAIGDRDSQAVVDDCYVRADPNACARIQRLASDGSLARVLATAQNLPGGLETEGFDFGLSFRRSTSAGDFHISWDNAYVSYYGELHQPTRASILPDGSPAQGNVVSDNRNPGSFYGMVWRLRSTMRVDWQHEAWNHSVGVRYFSPSDEDCSNPVDYAEYLGQPQLANLCSNPNRIISVGNGGEPYNAPENRMASVTYFDLETSWDAPWKARVTLGVRNAFDRDPPVSYSAFMNSSQPDYDIPGRFWYASYRQSF</sequence>
<dbReference type="Pfam" id="PF07715">
    <property type="entry name" value="Plug"/>
    <property type="match status" value="1"/>
</dbReference>
<evidence type="ECO:0000256" key="2">
    <source>
        <dbReference type="ARBA" id="ARBA00022448"/>
    </source>
</evidence>
<dbReference type="Pfam" id="PF00593">
    <property type="entry name" value="TonB_dep_Rec_b-barrel"/>
    <property type="match status" value="1"/>
</dbReference>
<dbReference type="Gene3D" id="2.40.170.20">
    <property type="entry name" value="TonB-dependent receptor, beta-barrel domain"/>
    <property type="match status" value="1"/>
</dbReference>
<dbReference type="InterPro" id="IPR039426">
    <property type="entry name" value="TonB-dep_rcpt-like"/>
</dbReference>
<organism evidence="13 14">
    <name type="scientific">Tahibacter aquaticus</name>
    <dbReference type="NCBI Taxonomy" id="520092"/>
    <lineage>
        <taxon>Bacteria</taxon>
        <taxon>Pseudomonadati</taxon>
        <taxon>Pseudomonadota</taxon>
        <taxon>Gammaproteobacteria</taxon>
        <taxon>Lysobacterales</taxon>
        <taxon>Rhodanobacteraceae</taxon>
        <taxon>Tahibacter</taxon>
    </lineage>
</organism>
<dbReference type="PROSITE" id="PS52016">
    <property type="entry name" value="TONB_DEPENDENT_REC_3"/>
    <property type="match status" value="1"/>
</dbReference>
<dbReference type="InterPro" id="IPR037066">
    <property type="entry name" value="Plug_dom_sf"/>
</dbReference>
<comment type="subcellular location">
    <subcellularLocation>
        <location evidence="1 8">Cell outer membrane</location>
        <topology evidence="1 8">Multi-pass membrane protein</topology>
    </subcellularLocation>
</comment>
<keyword evidence="10" id="KW-0732">Signal</keyword>
<dbReference type="InterPro" id="IPR012910">
    <property type="entry name" value="Plug_dom"/>
</dbReference>
<name>A0A4R6Z7R2_9GAMM</name>
<feature type="domain" description="TonB-dependent receptor plug" evidence="12">
    <location>
        <begin position="50"/>
        <end position="159"/>
    </location>
</feature>
<proteinExistence type="inferred from homology"/>
<feature type="domain" description="TonB-dependent receptor-like beta-barrel" evidence="11">
    <location>
        <begin position="370"/>
        <end position="919"/>
    </location>
</feature>
<dbReference type="InterPro" id="IPR036942">
    <property type="entry name" value="Beta-barrel_TonB_sf"/>
</dbReference>
<keyword evidence="14" id="KW-1185">Reference proteome</keyword>
<dbReference type="PANTHER" id="PTHR47234">
    <property type="match status" value="1"/>
</dbReference>
<evidence type="ECO:0000256" key="3">
    <source>
        <dbReference type="ARBA" id="ARBA00022452"/>
    </source>
</evidence>
<dbReference type="OrthoDB" id="6276154at2"/>
<dbReference type="InterPro" id="IPR000531">
    <property type="entry name" value="Beta-barrel_TonB"/>
</dbReference>